<feature type="domain" description="BioF2-like acetyltransferase" evidence="1">
    <location>
        <begin position="174"/>
        <end position="281"/>
    </location>
</feature>
<evidence type="ECO:0000313" key="2">
    <source>
        <dbReference type="EMBL" id="AYJ79908.1"/>
    </source>
</evidence>
<reference evidence="2 3" key="1">
    <citation type="submission" date="2018-10" db="EMBL/GenBank/DDBJ databases">
        <title>Complete genome sequences of Arcobacter cryaerophilus strains ATCC 43158 and ATCC 49615.</title>
        <authorList>
            <person name="Miller W.G."/>
            <person name="Yee E."/>
            <person name="Bono J.L."/>
        </authorList>
    </citation>
    <scope>NUCLEOTIDE SEQUENCE [LARGE SCALE GENOMIC DNA]</scope>
    <source>
        <strain evidence="2 3">ATCC 43158</strain>
    </source>
</reference>
<dbReference type="InterPro" id="IPR016181">
    <property type="entry name" value="Acyl_CoA_acyltransferase"/>
</dbReference>
<dbReference type="Proteomes" id="UP000273809">
    <property type="component" value="Chromosome"/>
</dbReference>
<dbReference type="RefSeq" id="WP_105917691.1">
    <property type="nucleotide sequence ID" value="NZ_CP021072.1"/>
</dbReference>
<evidence type="ECO:0000259" key="1">
    <source>
        <dbReference type="Pfam" id="PF13480"/>
    </source>
</evidence>
<dbReference type="SUPFAM" id="SSF55729">
    <property type="entry name" value="Acyl-CoA N-acyltransferases (Nat)"/>
    <property type="match status" value="1"/>
</dbReference>
<dbReference type="PANTHER" id="PTHR36174:SF1">
    <property type="entry name" value="LIPID II:GLYCINE GLYCYLTRANSFERASE"/>
    <property type="match status" value="1"/>
</dbReference>
<dbReference type="GeneID" id="56460990"/>
<dbReference type="InterPro" id="IPR038740">
    <property type="entry name" value="BioF2-like_GNAT_dom"/>
</dbReference>
<gene>
    <name evidence="2" type="ORF">ACRYA_0770</name>
</gene>
<protein>
    <submittedName>
        <fullName evidence="2">Acetyltransferase</fullName>
    </submittedName>
</protein>
<dbReference type="Pfam" id="PF13480">
    <property type="entry name" value="Acetyltransf_6"/>
    <property type="match status" value="1"/>
</dbReference>
<name>A0AAD0TT43_9BACT</name>
<proteinExistence type="predicted"/>
<dbReference type="EMBL" id="CP032823">
    <property type="protein sequence ID" value="AYJ79908.1"/>
    <property type="molecule type" value="Genomic_DNA"/>
</dbReference>
<dbReference type="KEGG" id="acre:ACRYA_0770"/>
<evidence type="ECO:0000313" key="3">
    <source>
        <dbReference type="Proteomes" id="UP000273809"/>
    </source>
</evidence>
<dbReference type="InterPro" id="IPR050644">
    <property type="entry name" value="PG_Glycine_Bridge_Synth"/>
</dbReference>
<dbReference type="PANTHER" id="PTHR36174">
    <property type="entry name" value="LIPID II:GLYCINE GLYCYLTRANSFERASE"/>
    <property type="match status" value="1"/>
</dbReference>
<accession>A0AAD0TT43</accession>
<organism evidence="2 3">
    <name type="scientific">Aliarcobacter cryaerophilus ATCC 43158</name>
    <dbReference type="NCBI Taxonomy" id="1032070"/>
    <lineage>
        <taxon>Bacteria</taxon>
        <taxon>Pseudomonadati</taxon>
        <taxon>Campylobacterota</taxon>
        <taxon>Epsilonproteobacteria</taxon>
        <taxon>Campylobacterales</taxon>
        <taxon>Arcobacteraceae</taxon>
        <taxon>Aliarcobacter</taxon>
    </lineage>
</organism>
<dbReference type="AlphaFoldDB" id="A0AAD0TT43"/>
<dbReference type="Gene3D" id="3.40.630.30">
    <property type="match status" value="1"/>
</dbReference>
<sequence>MRIVKYTTDHKNIWNEFVRNSKNSHFFFQRDYMEYHSDRFEDFSLMIFDETDKLIAILPANIKENILYSHQGLTFGGFLVDDKMKTETMLEIFEALKHFLKEQNIQKVVYKCIPYIYHAKPSEEDRYALFRNDAKLIRRDVTSTIDLTEQVRYSKGRKWTVNKAKKESIKTFESDDYEIFWELLIGVLESNHEAKPVHTLEEMKKLASLFSKYIKLFLAKKDERIVSGALIYENQNIVHTQYLANSEEGRELGALDLLIDYLIKDIYKNKKYFDFGISNEDAGRYLNTGLIAQKEGFGARAVVHDFYELEIK</sequence>